<proteinExistence type="predicted"/>
<evidence type="ECO:0000313" key="2">
    <source>
        <dbReference type="Proteomes" id="UP000019149"/>
    </source>
</evidence>
<dbReference type="RefSeq" id="XP_024346867.1">
    <property type="nucleotide sequence ID" value="XM_024498728.1"/>
</dbReference>
<dbReference type="AlphaFoldDB" id="W6U536"/>
<dbReference type="GeneID" id="36345194"/>
<reference evidence="1 2" key="1">
    <citation type="journal article" date="2013" name="Nat. Genet.">
        <title>The genome of the hydatid tapeworm Echinococcus granulosus.</title>
        <authorList>
            <person name="Zheng H."/>
            <person name="Zhang W."/>
            <person name="Zhang L."/>
            <person name="Zhang Z."/>
            <person name="Li J."/>
            <person name="Lu G."/>
            <person name="Zhu Y."/>
            <person name="Wang Y."/>
            <person name="Huang Y."/>
            <person name="Liu J."/>
            <person name="Kang H."/>
            <person name="Chen J."/>
            <person name="Wang L."/>
            <person name="Chen A."/>
            <person name="Yu S."/>
            <person name="Gao Z."/>
            <person name="Jin L."/>
            <person name="Gu W."/>
            <person name="Wang Z."/>
            <person name="Zhao L."/>
            <person name="Shi B."/>
            <person name="Wen H."/>
            <person name="Lin R."/>
            <person name="Jones M.K."/>
            <person name="Brejova B."/>
            <person name="Vinar T."/>
            <person name="Zhao G."/>
            <person name="McManus D.P."/>
            <person name="Chen Z."/>
            <person name="Zhou Y."/>
            <person name="Wang S."/>
        </authorList>
    </citation>
    <scope>NUCLEOTIDE SEQUENCE [LARGE SCALE GENOMIC DNA]</scope>
</reference>
<dbReference type="EMBL" id="APAU02000149">
    <property type="protein sequence ID" value="EUB55671.1"/>
    <property type="molecule type" value="Genomic_DNA"/>
</dbReference>
<protein>
    <submittedName>
        <fullName evidence="1">Uncharacterized protein</fullName>
    </submittedName>
</protein>
<dbReference type="KEGG" id="egl:EGR_09479"/>
<organism evidence="1 2">
    <name type="scientific">Echinococcus granulosus</name>
    <name type="common">Hydatid tapeworm</name>
    <dbReference type="NCBI Taxonomy" id="6210"/>
    <lineage>
        <taxon>Eukaryota</taxon>
        <taxon>Metazoa</taxon>
        <taxon>Spiralia</taxon>
        <taxon>Lophotrochozoa</taxon>
        <taxon>Platyhelminthes</taxon>
        <taxon>Cestoda</taxon>
        <taxon>Eucestoda</taxon>
        <taxon>Cyclophyllidea</taxon>
        <taxon>Taeniidae</taxon>
        <taxon>Echinococcus</taxon>
        <taxon>Echinococcus granulosus group</taxon>
    </lineage>
</organism>
<evidence type="ECO:0000313" key="1">
    <source>
        <dbReference type="EMBL" id="EUB55671.1"/>
    </source>
</evidence>
<accession>W6U536</accession>
<dbReference type="Proteomes" id="UP000019149">
    <property type="component" value="Unassembled WGS sequence"/>
</dbReference>
<dbReference type="CTD" id="36345194"/>
<keyword evidence="2" id="KW-1185">Reference proteome</keyword>
<sequence>MAKALVFVILSSFIVFYPLRILEELFPFTMPIQGESIASSLNIQFIFLTLFKRDEVTDLIQCLSTFADLKLFYIISSLGLLDGARKWDRWRIRGAKQWKREYAESSNSYSSSDTSIAQSGLTPSVFTGCGLLEGTLASQCIFYFPDCFVKPCFCILPYQRATSHIEDHHFTLLAEVPYHFVQKNKKRNLISDVDVFVLSIIVIGVQLCII</sequence>
<gene>
    <name evidence="1" type="ORF">EGR_09479</name>
</gene>
<comment type="caution">
    <text evidence="1">The sequence shown here is derived from an EMBL/GenBank/DDBJ whole genome shotgun (WGS) entry which is preliminary data.</text>
</comment>
<name>W6U536_ECHGR</name>